<proteinExistence type="predicted"/>
<dbReference type="RefSeq" id="WP_146301594.1">
    <property type="nucleotide sequence ID" value="NZ_CP042301.2"/>
</dbReference>
<gene>
    <name evidence="2" type="ORF">FQ775_22770</name>
</gene>
<dbReference type="InterPro" id="IPR038561">
    <property type="entry name" value="SoxD_sf"/>
</dbReference>
<dbReference type="Proteomes" id="UP000321389">
    <property type="component" value="Chromosome"/>
</dbReference>
<dbReference type="GO" id="GO:0046653">
    <property type="term" value="P:tetrahydrofolate metabolic process"/>
    <property type="evidence" value="ECO:0007669"/>
    <property type="project" value="InterPro"/>
</dbReference>
<accession>A0A5B8L5I7</accession>
<dbReference type="KEGG" id="niy:FQ775_22770"/>
<dbReference type="NCBIfam" id="TIGR01374">
    <property type="entry name" value="soxD"/>
    <property type="match status" value="1"/>
</dbReference>
<evidence type="ECO:0000313" key="3">
    <source>
        <dbReference type="Proteomes" id="UP000321389"/>
    </source>
</evidence>
<evidence type="ECO:0000256" key="1">
    <source>
        <dbReference type="SAM" id="MobiDB-lite"/>
    </source>
</evidence>
<dbReference type="EMBL" id="CP042301">
    <property type="protein sequence ID" value="QDZ02960.1"/>
    <property type="molecule type" value="Genomic_DNA"/>
</dbReference>
<keyword evidence="3" id="KW-1185">Reference proteome</keyword>
<feature type="region of interest" description="Disordered" evidence="1">
    <location>
        <begin position="82"/>
        <end position="103"/>
    </location>
</feature>
<dbReference type="OrthoDB" id="5420070at2"/>
<dbReference type="GO" id="GO:0008115">
    <property type="term" value="F:sarcosine oxidase activity"/>
    <property type="evidence" value="ECO:0007669"/>
    <property type="project" value="InterPro"/>
</dbReference>
<sequence length="103" mass="11475">MQITCPYCGPRDLAEFAYQGDANRTRPDPASTDQQVWNAYVYDRTNPAGEHREYWQHAGGCRSHLLVVRSTLTHEITSVGFVHDKTPSPARSRRRGSSKGAGA</sequence>
<reference evidence="2" key="1">
    <citation type="submission" date="2020-04" db="EMBL/GenBank/DDBJ databases">
        <title>Nitratireductor sp. nov. isolated from mangrove soil.</title>
        <authorList>
            <person name="Ye Y."/>
        </authorList>
    </citation>
    <scope>NUCLEOTIDE SEQUENCE</scope>
    <source>
        <strain evidence="2">SY7</strain>
    </source>
</reference>
<name>A0A5B8L5I7_9HYPH</name>
<protein>
    <submittedName>
        <fullName evidence="2">Sarcosine oxidase subunit delta family protein</fullName>
    </submittedName>
</protein>
<dbReference type="InterPro" id="IPR006279">
    <property type="entry name" value="SoxD"/>
</dbReference>
<dbReference type="AlphaFoldDB" id="A0A5B8L5I7"/>
<organism evidence="2 3">
    <name type="scientific">Nitratireductor mangrovi</name>
    <dbReference type="NCBI Taxonomy" id="2599600"/>
    <lineage>
        <taxon>Bacteria</taxon>
        <taxon>Pseudomonadati</taxon>
        <taxon>Pseudomonadota</taxon>
        <taxon>Alphaproteobacteria</taxon>
        <taxon>Hyphomicrobiales</taxon>
        <taxon>Phyllobacteriaceae</taxon>
        <taxon>Nitratireductor</taxon>
    </lineage>
</organism>
<dbReference type="Gene3D" id="3.30.2270.10">
    <property type="entry name" value="Folate-binding superfamily"/>
    <property type="match status" value="1"/>
</dbReference>
<evidence type="ECO:0000313" key="2">
    <source>
        <dbReference type="EMBL" id="QDZ02960.1"/>
    </source>
</evidence>
<dbReference type="Pfam" id="PF04267">
    <property type="entry name" value="SoxD"/>
    <property type="match status" value="1"/>
</dbReference>